<dbReference type="Proteomes" id="UP000322110">
    <property type="component" value="Unassembled WGS sequence"/>
</dbReference>
<organism evidence="1 2">
    <name type="scientific">Teichococcus oryzae</name>
    <dbReference type="NCBI Taxonomy" id="1608942"/>
    <lineage>
        <taxon>Bacteria</taxon>
        <taxon>Pseudomonadati</taxon>
        <taxon>Pseudomonadota</taxon>
        <taxon>Alphaproteobacteria</taxon>
        <taxon>Acetobacterales</taxon>
        <taxon>Roseomonadaceae</taxon>
        <taxon>Roseomonas</taxon>
    </lineage>
</organism>
<proteinExistence type="predicted"/>
<dbReference type="Gene3D" id="3.10.50.30">
    <property type="entry name" value="Transcription elongation factor, GreA/GreB, C-terminal domain"/>
    <property type="match status" value="1"/>
</dbReference>
<accession>A0A5B2TFL5</accession>
<sequence length="203" mass="20776">MAPANTDCPFCGEILDAISGTCPGCGGPAAALPWAAPGEIIITERDHRVLGEIVCGPMRAGDLAARILMEKLECGRVVPAEEAPADLVTLGARVIFSLDGATAEARVLVHPDARSVSAWSLPVTAARGAALLGLRAGAETRAPRLRGGTECIEILSVRGQAGGGLRRAVPAAATRGITAPVMLRPRAKAGRLRPDDDPPPSAA</sequence>
<evidence type="ECO:0000313" key="1">
    <source>
        <dbReference type="EMBL" id="KAA2212969.1"/>
    </source>
</evidence>
<comment type="caution">
    <text evidence="1">The sequence shown here is derived from an EMBL/GenBank/DDBJ whole genome shotgun (WGS) entry which is preliminary data.</text>
</comment>
<gene>
    <name evidence="1" type="ORF">F0Q34_12665</name>
</gene>
<keyword evidence="2" id="KW-1185">Reference proteome</keyword>
<evidence type="ECO:0008006" key="3">
    <source>
        <dbReference type="Google" id="ProtNLM"/>
    </source>
</evidence>
<dbReference type="AlphaFoldDB" id="A0A5B2TFL5"/>
<reference evidence="1 2" key="1">
    <citation type="journal article" date="2015" name="Int. J. Syst. Evol. Microbiol.">
        <title>Roseomonas oryzae sp. nov., isolated from paddy rhizosphere soil.</title>
        <authorList>
            <person name="Ramaprasad E.V."/>
            <person name="Sasikala Ch."/>
            <person name="Ramana Ch.V."/>
        </authorList>
    </citation>
    <scope>NUCLEOTIDE SEQUENCE [LARGE SCALE GENOMIC DNA]</scope>
    <source>
        <strain evidence="1 2">KCTC 42542</strain>
    </source>
</reference>
<evidence type="ECO:0000313" key="2">
    <source>
        <dbReference type="Proteomes" id="UP000322110"/>
    </source>
</evidence>
<dbReference type="EMBL" id="VUKA01000005">
    <property type="protein sequence ID" value="KAA2212969.1"/>
    <property type="molecule type" value="Genomic_DNA"/>
</dbReference>
<dbReference type="GO" id="GO:0032784">
    <property type="term" value="P:regulation of DNA-templated transcription elongation"/>
    <property type="evidence" value="ECO:0007669"/>
    <property type="project" value="InterPro"/>
</dbReference>
<dbReference type="GO" id="GO:0003677">
    <property type="term" value="F:DNA binding"/>
    <property type="evidence" value="ECO:0007669"/>
    <property type="project" value="InterPro"/>
</dbReference>
<name>A0A5B2TFL5_9PROT</name>
<dbReference type="RefSeq" id="WP_149812585.1">
    <property type="nucleotide sequence ID" value="NZ_VUKA01000005.1"/>
</dbReference>
<dbReference type="InterPro" id="IPR036953">
    <property type="entry name" value="GreA/GreB_C_sf"/>
</dbReference>
<protein>
    <recommendedName>
        <fullName evidence="3">Transcription elongation factor GreA/GreB C-terminal domain-containing protein</fullName>
    </recommendedName>
</protein>